<keyword evidence="1" id="KW-0472">Membrane</keyword>
<dbReference type="AlphaFoldDB" id="A0A226DQE8"/>
<organism evidence="2 3">
    <name type="scientific">Folsomia candida</name>
    <name type="common">Springtail</name>
    <dbReference type="NCBI Taxonomy" id="158441"/>
    <lineage>
        <taxon>Eukaryota</taxon>
        <taxon>Metazoa</taxon>
        <taxon>Ecdysozoa</taxon>
        <taxon>Arthropoda</taxon>
        <taxon>Hexapoda</taxon>
        <taxon>Collembola</taxon>
        <taxon>Entomobryomorpha</taxon>
        <taxon>Isotomoidea</taxon>
        <taxon>Isotomidae</taxon>
        <taxon>Proisotominae</taxon>
        <taxon>Folsomia</taxon>
    </lineage>
</organism>
<proteinExistence type="predicted"/>
<dbReference type="Proteomes" id="UP000198287">
    <property type="component" value="Unassembled WGS sequence"/>
</dbReference>
<protein>
    <submittedName>
        <fullName evidence="2">Uncharacterized protein</fullName>
    </submittedName>
</protein>
<evidence type="ECO:0000313" key="3">
    <source>
        <dbReference type="Proteomes" id="UP000198287"/>
    </source>
</evidence>
<evidence type="ECO:0000256" key="1">
    <source>
        <dbReference type="SAM" id="Phobius"/>
    </source>
</evidence>
<accession>A0A226DQE8</accession>
<name>A0A226DQE8_FOLCA</name>
<feature type="transmembrane region" description="Helical" evidence="1">
    <location>
        <begin position="235"/>
        <end position="255"/>
    </location>
</feature>
<gene>
    <name evidence="2" type="ORF">Fcan01_17920</name>
</gene>
<keyword evidence="1" id="KW-1133">Transmembrane helix</keyword>
<evidence type="ECO:0000313" key="2">
    <source>
        <dbReference type="EMBL" id="OXA47429.1"/>
    </source>
</evidence>
<dbReference type="EMBL" id="LNIX01000013">
    <property type="protein sequence ID" value="OXA47429.1"/>
    <property type="molecule type" value="Genomic_DNA"/>
</dbReference>
<comment type="caution">
    <text evidence="2">The sequence shown here is derived from an EMBL/GenBank/DDBJ whole genome shotgun (WGS) entry which is preliminary data.</text>
</comment>
<feature type="transmembrane region" description="Helical" evidence="1">
    <location>
        <begin position="81"/>
        <end position="98"/>
    </location>
</feature>
<reference evidence="2 3" key="1">
    <citation type="submission" date="2015-12" db="EMBL/GenBank/DDBJ databases">
        <title>The genome of Folsomia candida.</title>
        <authorList>
            <person name="Faddeeva A."/>
            <person name="Derks M.F."/>
            <person name="Anvar Y."/>
            <person name="Smit S."/>
            <person name="Van Straalen N."/>
            <person name="Roelofs D."/>
        </authorList>
    </citation>
    <scope>NUCLEOTIDE SEQUENCE [LARGE SCALE GENOMIC DNA]</scope>
    <source>
        <strain evidence="2 3">VU population</strain>
        <tissue evidence="2">Whole body</tissue>
    </source>
</reference>
<keyword evidence="3" id="KW-1185">Reference proteome</keyword>
<feature type="transmembrane region" description="Helical" evidence="1">
    <location>
        <begin position="129"/>
        <end position="154"/>
    </location>
</feature>
<feature type="transmembrane region" description="Helical" evidence="1">
    <location>
        <begin position="166"/>
        <end position="189"/>
    </location>
</feature>
<feature type="transmembrane region" description="Helical" evidence="1">
    <location>
        <begin position="57"/>
        <end position="75"/>
    </location>
</feature>
<sequence length="262" mass="29870">MKPLLGKFSPIDAHFIAVIWIVCTYAAAVAVMFFVVPGRPHYFYSLISSTTSDRMDVGFLIFFMFEIYAKTAQAFVDASVIFSIFPTLLPAAFWMKYFRRFGRTTIQISEKISLFQKFHVLITHYNHSFVALLPPMLSIVNPSTACVICYFAAIRFRSFLPVFEHLPFPIMGNNMLAIIFVTLLPPIAVSEASDKLHRHIVNEVNVKSGKLVRKRLAALHAFGVKIGPIRDLRKITIIMCYDLIANYIVSFLITYPQEEVTR</sequence>
<feature type="transmembrane region" description="Helical" evidence="1">
    <location>
        <begin position="15"/>
        <end position="36"/>
    </location>
</feature>
<keyword evidence="1" id="KW-0812">Transmembrane</keyword>